<dbReference type="PROSITE" id="PS50157">
    <property type="entry name" value="ZINC_FINGER_C2H2_2"/>
    <property type="match status" value="1"/>
</dbReference>
<feature type="domain" description="C2H2-type" evidence="3">
    <location>
        <begin position="1232"/>
        <end position="1262"/>
    </location>
</feature>
<dbReference type="InterPro" id="IPR013087">
    <property type="entry name" value="Znf_C2H2_type"/>
</dbReference>
<feature type="region of interest" description="Disordered" evidence="2">
    <location>
        <begin position="970"/>
        <end position="992"/>
    </location>
</feature>
<feature type="region of interest" description="Disordered" evidence="2">
    <location>
        <begin position="136"/>
        <end position="174"/>
    </location>
</feature>
<feature type="region of interest" description="Disordered" evidence="2">
    <location>
        <begin position="650"/>
        <end position="672"/>
    </location>
</feature>
<protein>
    <recommendedName>
        <fullName evidence="3">C2H2-type domain-containing protein</fullName>
    </recommendedName>
</protein>
<dbReference type="Gene3D" id="3.30.160.60">
    <property type="entry name" value="Classic Zinc Finger"/>
    <property type="match status" value="1"/>
</dbReference>
<feature type="compositionally biased region" description="Polar residues" evidence="2">
    <location>
        <begin position="17"/>
        <end position="49"/>
    </location>
</feature>
<feature type="compositionally biased region" description="Low complexity" evidence="2">
    <location>
        <begin position="818"/>
        <end position="828"/>
    </location>
</feature>
<evidence type="ECO:0000259" key="3">
    <source>
        <dbReference type="PROSITE" id="PS50157"/>
    </source>
</evidence>
<feature type="compositionally biased region" description="Polar residues" evidence="2">
    <location>
        <begin position="275"/>
        <end position="297"/>
    </location>
</feature>
<dbReference type="EMBL" id="PDNB01000034">
    <property type="protein sequence ID" value="PGH14514.1"/>
    <property type="molecule type" value="Genomic_DNA"/>
</dbReference>
<feature type="region of interest" description="Disordered" evidence="2">
    <location>
        <begin position="179"/>
        <end position="198"/>
    </location>
</feature>
<feature type="region of interest" description="Disordered" evidence="2">
    <location>
        <begin position="540"/>
        <end position="634"/>
    </location>
</feature>
<feature type="compositionally biased region" description="Low complexity" evidence="2">
    <location>
        <begin position="179"/>
        <end position="189"/>
    </location>
</feature>
<accession>A0A2B7XRW8</accession>
<comment type="caution">
    <text evidence="4">The sequence shown here is derived from an EMBL/GenBank/DDBJ whole genome shotgun (WGS) entry which is preliminary data.</text>
</comment>
<feature type="compositionally biased region" description="Low complexity" evidence="2">
    <location>
        <begin position="55"/>
        <end position="74"/>
    </location>
</feature>
<evidence type="ECO:0000313" key="4">
    <source>
        <dbReference type="EMBL" id="PGH14514.1"/>
    </source>
</evidence>
<feature type="compositionally biased region" description="Low complexity" evidence="2">
    <location>
        <begin position="298"/>
        <end position="312"/>
    </location>
</feature>
<dbReference type="OrthoDB" id="5424797at2759"/>
<feature type="compositionally biased region" description="Polar residues" evidence="2">
    <location>
        <begin position="140"/>
        <end position="161"/>
    </location>
</feature>
<feature type="compositionally biased region" description="Polar residues" evidence="2">
    <location>
        <begin position="210"/>
        <end position="257"/>
    </location>
</feature>
<organism evidence="4 5">
    <name type="scientific">Helicocarpus griseus UAMH5409</name>
    <dbReference type="NCBI Taxonomy" id="1447875"/>
    <lineage>
        <taxon>Eukaryota</taxon>
        <taxon>Fungi</taxon>
        <taxon>Dikarya</taxon>
        <taxon>Ascomycota</taxon>
        <taxon>Pezizomycotina</taxon>
        <taxon>Eurotiomycetes</taxon>
        <taxon>Eurotiomycetidae</taxon>
        <taxon>Onygenales</taxon>
        <taxon>Ajellomycetaceae</taxon>
        <taxon>Helicocarpus</taxon>
    </lineage>
</organism>
<feature type="region of interest" description="Disordered" evidence="2">
    <location>
        <begin position="1"/>
        <end position="108"/>
    </location>
</feature>
<dbReference type="GO" id="GO:0008270">
    <property type="term" value="F:zinc ion binding"/>
    <property type="evidence" value="ECO:0007669"/>
    <property type="project" value="UniProtKB-KW"/>
</dbReference>
<feature type="region of interest" description="Disordered" evidence="2">
    <location>
        <begin position="1119"/>
        <end position="1213"/>
    </location>
</feature>
<keyword evidence="1" id="KW-0479">Metal-binding</keyword>
<dbReference type="Proteomes" id="UP000223968">
    <property type="component" value="Unassembled WGS sequence"/>
</dbReference>
<dbReference type="SMART" id="SM00355">
    <property type="entry name" value="ZnF_C2H2"/>
    <property type="match status" value="2"/>
</dbReference>
<feature type="region of interest" description="Disordered" evidence="2">
    <location>
        <begin position="210"/>
        <end position="519"/>
    </location>
</feature>
<dbReference type="PROSITE" id="PS00028">
    <property type="entry name" value="ZINC_FINGER_C2H2_1"/>
    <property type="match status" value="1"/>
</dbReference>
<reference evidence="4 5" key="1">
    <citation type="submission" date="2017-10" db="EMBL/GenBank/DDBJ databases">
        <title>Comparative genomics in systemic dimorphic fungi from Ajellomycetaceae.</title>
        <authorList>
            <person name="Munoz J.F."/>
            <person name="Mcewen J.G."/>
            <person name="Clay O.K."/>
            <person name="Cuomo C.A."/>
        </authorList>
    </citation>
    <scope>NUCLEOTIDE SEQUENCE [LARGE SCALE GENOMIC DNA]</scope>
    <source>
        <strain evidence="4 5">UAMH5409</strain>
    </source>
</reference>
<name>A0A2B7XRW8_9EURO</name>
<feature type="compositionally biased region" description="Low complexity" evidence="2">
    <location>
        <begin position="82"/>
        <end position="100"/>
    </location>
</feature>
<keyword evidence="1" id="KW-0862">Zinc</keyword>
<feature type="compositionally biased region" description="Low complexity" evidence="2">
    <location>
        <begin position="978"/>
        <end position="992"/>
    </location>
</feature>
<feature type="compositionally biased region" description="Low complexity" evidence="2">
    <location>
        <begin position="776"/>
        <end position="791"/>
    </location>
</feature>
<proteinExistence type="predicted"/>
<gene>
    <name evidence="4" type="ORF">AJ79_03007</name>
</gene>
<feature type="compositionally biased region" description="Basic residues" evidence="2">
    <location>
        <begin position="1195"/>
        <end position="1208"/>
    </location>
</feature>
<feature type="compositionally biased region" description="Polar residues" evidence="2">
    <location>
        <begin position="622"/>
        <end position="634"/>
    </location>
</feature>
<feature type="compositionally biased region" description="Low complexity" evidence="2">
    <location>
        <begin position="474"/>
        <end position="485"/>
    </location>
</feature>
<keyword evidence="5" id="KW-1185">Reference proteome</keyword>
<evidence type="ECO:0000256" key="1">
    <source>
        <dbReference type="PROSITE-ProRule" id="PRU00042"/>
    </source>
</evidence>
<feature type="compositionally biased region" description="Polar residues" evidence="2">
    <location>
        <begin position="569"/>
        <end position="582"/>
    </location>
</feature>
<feature type="compositionally biased region" description="Basic and acidic residues" evidence="2">
    <location>
        <begin position="352"/>
        <end position="414"/>
    </location>
</feature>
<dbReference type="STRING" id="1447875.A0A2B7XRW8"/>
<evidence type="ECO:0000313" key="5">
    <source>
        <dbReference type="Proteomes" id="UP000223968"/>
    </source>
</evidence>
<feature type="region of interest" description="Disordered" evidence="2">
    <location>
        <begin position="748"/>
        <end position="865"/>
    </location>
</feature>
<sequence length="1418" mass="155160">MSYQGFGYSPYQYLPGGQNSSYSSSLRQIPATSSSPSLNIQQTDRSYAQQGYEWQGQGTTDIQSQSTQQQPQPDNWSSTNPSHNSYGYQQQQQSTYHSSNAVPSIASRQTQQIISPSLKDIPYGSALEPIAIHNSAAADSRSNTPLNVSYQPDSRTQTRSPATIPIDRPNSAQRSRTAAASAMTALSSSIPPPRASSQYTATYETPLSNLVSSIPGSSPLQNDQSYPQQPTKQQYNRVSTTTSQPNMARQQKSQMRDSYSPAMSTPPTSASAYSNRSTLSQRNRPTGYNAAQRQPTVSQSAVSSSSYMSSTSENQAAHATQQQPQPPPQPQSYPSSNFIDPSQIYNPYYQEYQKKKAAEAEAETERAKQKEIEKERKQGREEREREREKEREAREKEVEKEREQAVQAEIRQKLEAANAAARSQEGRGQIDNVKPRSGRNPGPKPKKHNTSQEQAQGALKKHRRPRKPRPENFTAATNAAINSASMPVSAPQAQPTAPHTNQTPTQAPSEEEDDEDLEMKLMMEKMRKLKSKNPAKFARLFGNLDEQEPEPAPPQIIEEHGSARASVSVPHTSAPVNVSNDSGAAPDRGKFPAPRRKRKSKGKDVDNKAHSSPISYDAEQPGPSSQPEPNNDEVTAQKAGNMQINKIIDTEPAPLPPAETDSAKKEPSKAATIWPEEKRIALAQAAASYIDEVLVNAKKGKKCPPEMVLGLIDRNPTYTDLCGMLESRGYTLNRVHFAKHLIKAVPELTNTSGRPPTRPNPPSSRVPTLVPISSNLPPRTSYSSTYTPTLSKTGTTSVPPVSAPPAGTVGPQVLHNQTGSPPTSSTAPPKHEQFGTMNPPPASVPPENRIPGFLGSVPPPPPRPQSALLYRIQGPGPARPHAHPSPKVIKFGHSMGGPKPSLLAGKLKPKHRVPAPPAHVPAPGSKEALAKKRTFAEIVDLSLLSDDDDMPPPPKEPRLNGIPDGYMEVDPHAPSLSAATPEAPQAPEAREAPAVAAAAAPAKTLDLSQYRMPNPDAAANKTLRKRTDIIKPLNKAEALKTRYYNPKTIARDILIATGRHPTERPLNFHLEKLRENFFNVENTSDLRTFRWDVVDPGGPPPPEVELVTPISRPPAITVREYQKTPGRLPNQLPRDLTTKGGASEAQASSSRPRPSQFPHTPSQLRISHTVNSDDSSPQAQQDTSLMSATPPIPGPRRRGRPPGAKKKPRLADRVEVAIPSGAAASRSANNMYSCQWKDCNAQLHNLQTLRKHITRLHISEGKGNNTKCLWDECSFHDDAMTRDELLTHLELKHLSRIAWTRGEGPGSVRSDQLQNIDDWLLNDSNGRAMIPKATTKGNRPSLIFPTAYHSIKSFYETHRCGSDKAKAQEVLYALETKQMRVGLGMGRGGCTFMNEKRQDTVVASESVFEIVPEEDGNV</sequence>
<evidence type="ECO:0000256" key="2">
    <source>
        <dbReference type="SAM" id="MobiDB-lite"/>
    </source>
</evidence>
<feature type="compositionally biased region" description="Low complexity" evidence="2">
    <location>
        <begin position="258"/>
        <end position="274"/>
    </location>
</feature>
<feature type="compositionally biased region" description="Polar residues" evidence="2">
    <location>
        <begin position="1145"/>
        <end position="1187"/>
    </location>
</feature>
<feature type="compositionally biased region" description="Polar residues" evidence="2">
    <location>
        <begin position="491"/>
        <end position="508"/>
    </location>
</feature>
<keyword evidence="1" id="KW-0863">Zinc-finger</keyword>